<evidence type="ECO:0000256" key="1">
    <source>
        <dbReference type="RuleBase" id="RU000383"/>
    </source>
</evidence>
<dbReference type="SUPFAM" id="SSF47954">
    <property type="entry name" value="Cyclin-like"/>
    <property type="match status" value="1"/>
</dbReference>
<sequence length="320" mass="36487">MDKTVKSRGWPLTGAKCNIKPLLFDLEEALSVENTYRPSVLAIQYNVKPGEVTLKSRDGIVHLLRFLKSWFDTPEQVFFVAVGYLDAFIARIKVPEKYLMCLAFACFFIAAREEQLDIPLSTLIYMARCNFTFQDVLRMVDVVTNKLQLGSKITTIGDILRLYIQFLGSCHSTVSEILDEEELLTKLGVLLTDSSCAFFRPSVLAFTLLRFEVDKQLSHTINKTASFGDVIHTLAVMKELQLRCETSAADLVSCSQFASKVLKRYNNHEPCGNNAYLKWNFFPSFRRRDRSSRSTLSVINEKPNGQIKNGRINRKKNRTN</sequence>
<evidence type="ECO:0000313" key="5">
    <source>
        <dbReference type="RefSeq" id="XP_028149983.1"/>
    </source>
</evidence>
<dbReference type="InterPro" id="IPR006671">
    <property type="entry name" value="Cyclin_N"/>
</dbReference>
<evidence type="ECO:0000313" key="4">
    <source>
        <dbReference type="Proteomes" id="UP001652700"/>
    </source>
</evidence>
<dbReference type="SMART" id="SM00385">
    <property type="entry name" value="CYCLIN"/>
    <property type="match status" value="1"/>
</dbReference>
<accession>A0A6P7GX43</accession>
<dbReference type="InterPro" id="IPR039361">
    <property type="entry name" value="Cyclin"/>
</dbReference>
<protein>
    <submittedName>
        <fullName evidence="5">Cyclin G</fullName>
    </submittedName>
</protein>
<dbReference type="Pfam" id="PF00134">
    <property type="entry name" value="Cyclin_N"/>
    <property type="match status" value="1"/>
</dbReference>
<proteinExistence type="inferred from homology"/>
<dbReference type="InParanoid" id="A0A6P7GX43"/>
<evidence type="ECO:0000259" key="2">
    <source>
        <dbReference type="SMART" id="SM00385"/>
    </source>
</evidence>
<dbReference type="RefSeq" id="XP_028149983.1">
    <property type="nucleotide sequence ID" value="XM_028294182.1"/>
</dbReference>
<dbReference type="Proteomes" id="UP001652700">
    <property type="component" value="Unplaced"/>
</dbReference>
<dbReference type="Gene3D" id="1.10.472.10">
    <property type="entry name" value="Cyclin-like"/>
    <property type="match status" value="2"/>
</dbReference>
<evidence type="ECO:0000313" key="3">
    <source>
        <dbReference type="EnsemblMetazoa" id="XP_050497493.1"/>
    </source>
</evidence>
<dbReference type="InterPro" id="IPR013763">
    <property type="entry name" value="Cyclin-like_dom"/>
</dbReference>
<feature type="domain" description="Cyclin-like" evidence="2">
    <location>
        <begin position="58"/>
        <end position="145"/>
    </location>
</feature>
<reference evidence="3" key="2">
    <citation type="submission" date="2025-05" db="UniProtKB">
        <authorList>
            <consortium name="EnsemblMetazoa"/>
        </authorList>
    </citation>
    <scope>IDENTIFICATION</scope>
</reference>
<name>A0A6P7GX43_DIAVI</name>
<dbReference type="EnsemblMetazoa" id="XM_050641536.1">
    <property type="protein sequence ID" value="XP_050497493.1"/>
    <property type="gene ID" value="LOC126878681"/>
</dbReference>
<keyword evidence="1" id="KW-0195">Cyclin</keyword>
<gene>
    <name evidence="5" type="primary">LOC114343364</name>
</gene>
<dbReference type="OrthoDB" id="769138at2759"/>
<organism evidence="5">
    <name type="scientific">Diabrotica virgifera virgifera</name>
    <name type="common">western corn rootworm</name>
    <dbReference type="NCBI Taxonomy" id="50390"/>
    <lineage>
        <taxon>Eukaryota</taxon>
        <taxon>Metazoa</taxon>
        <taxon>Ecdysozoa</taxon>
        <taxon>Arthropoda</taxon>
        <taxon>Hexapoda</taxon>
        <taxon>Insecta</taxon>
        <taxon>Pterygota</taxon>
        <taxon>Neoptera</taxon>
        <taxon>Endopterygota</taxon>
        <taxon>Coleoptera</taxon>
        <taxon>Polyphaga</taxon>
        <taxon>Cucujiformia</taxon>
        <taxon>Chrysomeloidea</taxon>
        <taxon>Chrysomelidae</taxon>
        <taxon>Galerucinae</taxon>
        <taxon>Diabroticina</taxon>
        <taxon>Diabroticites</taxon>
        <taxon>Diabrotica</taxon>
    </lineage>
</organism>
<keyword evidence="4" id="KW-1185">Reference proteome</keyword>
<reference evidence="5" key="1">
    <citation type="submission" date="2025-04" db="UniProtKB">
        <authorList>
            <consortium name="RefSeq"/>
        </authorList>
    </citation>
    <scope>IDENTIFICATION</scope>
    <source>
        <tissue evidence="5">Whole insect</tissue>
    </source>
</reference>
<dbReference type="PANTHER" id="PTHR10177">
    <property type="entry name" value="CYCLINS"/>
    <property type="match status" value="1"/>
</dbReference>
<dbReference type="AlphaFoldDB" id="A0A6P7GX43"/>
<comment type="similarity">
    <text evidence="1">Belongs to the cyclin family.</text>
</comment>
<dbReference type="InterPro" id="IPR036915">
    <property type="entry name" value="Cyclin-like_sf"/>
</dbReference>